<evidence type="ECO:0000313" key="2">
    <source>
        <dbReference type="Proteomes" id="UP001259572"/>
    </source>
</evidence>
<accession>A0ABU3QDG5</accession>
<dbReference type="PANTHER" id="PTHR33361">
    <property type="entry name" value="GLR0591 PROTEIN"/>
    <property type="match status" value="1"/>
</dbReference>
<dbReference type="EMBL" id="JAVUPU010000016">
    <property type="protein sequence ID" value="MDT9601015.1"/>
    <property type="molecule type" value="Genomic_DNA"/>
</dbReference>
<organism evidence="1 2">
    <name type="scientific">Sphingosinicella rhizophila</name>
    <dbReference type="NCBI Taxonomy" id="3050082"/>
    <lineage>
        <taxon>Bacteria</taxon>
        <taxon>Pseudomonadati</taxon>
        <taxon>Pseudomonadota</taxon>
        <taxon>Alphaproteobacteria</taxon>
        <taxon>Sphingomonadales</taxon>
        <taxon>Sphingosinicellaceae</taxon>
        <taxon>Sphingosinicella</taxon>
    </lineage>
</organism>
<dbReference type="InterPro" id="IPR010281">
    <property type="entry name" value="DUF885"/>
</dbReference>
<gene>
    <name evidence="1" type="ORF">RQX22_18835</name>
</gene>
<protein>
    <submittedName>
        <fullName evidence="1">DUF885 domain-containing protein</fullName>
    </submittedName>
</protein>
<dbReference type="PANTHER" id="PTHR33361:SF2">
    <property type="entry name" value="DUF885 DOMAIN-CONTAINING PROTEIN"/>
    <property type="match status" value="1"/>
</dbReference>
<dbReference type="Proteomes" id="UP001259572">
    <property type="component" value="Unassembled WGS sequence"/>
</dbReference>
<evidence type="ECO:0000313" key="1">
    <source>
        <dbReference type="EMBL" id="MDT9601015.1"/>
    </source>
</evidence>
<reference evidence="1 2" key="1">
    <citation type="submission" date="2023-05" db="EMBL/GenBank/DDBJ databases">
        <authorList>
            <person name="Guo Y."/>
        </authorList>
    </citation>
    <scope>NUCLEOTIDE SEQUENCE [LARGE SCALE GENOMIC DNA]</scope>
    <source>
        <strain evidence="1 2">GR2756</strain>
    </source>
</reference>
<proteinExistence type="predicted"/>
<dbReference type="RefSeq" id="WP_315728689.1">
    <property type="nucleotide sequence ID" value="NZ_JAVUPU010000016.1"/>
</dbReference>
<sequence length="564" mass="62802">MPSSPLADLSDRYWQFLRDEFPITAIMAGDAPQSDILMRDAPGDFERRAAWASAALRELDAIGDEALSPTEKASRTLMTSELAEMVDVVTTQGHLRPSIYPLGPEFMLNYWANSTSLTSVEAARRYVARLSQVPAALDSAKSAMSLGASRGIRYPRLVVERALSVVRGQANMTVERTPFFRPLAAVEGRGKGYASLVAEGRTIITERVMPAMKAYADFIEQTLAPIARDDLAIVNDVDGAEYYRLLIRQATTTDMTADEIHDLGLREVGRITEEMLAVADSAGFEGDLAEFKRRLQTDNQQILESGEALRQEIEILSKRIDAIIPRFFGNVPRTTYGVSSIPEEIAAAMPPAYAQPNPADGSAAGVHWITSIPAKLPRYMHIPIALHEAWPGHLMHLALIQELKDLPAFRRNGGMRYSVCLEGWALYSEALGEDMGLYDSPEKKYGRLEMEMWRAVRLVVDTGIHARGWSREQAIDFFKTHMVLPIETVEAEVDRYVGLPGQALAYQLGNLKFRELRQRSEAALGDRFDIRKFHDALMSPGAVTLEVLEQAIDGWIEEQRFEAA</sequence>
<comment type="caution">
    <text evidence="1">The sequence shown here is derived from an EMBL/GenBank/DDBJ whole genome shotgun (WGS) entry which is preliminary data.</text>
</comment>
<dbReference type="Pfam" id="PF05960">
    <property type="entry name" value="DUF885"/>
    <property type="match status" value="1"/>
</dbReference>
<keyword evidence="2" id="KW-1185">Reference proteome</keyword>
<name>A0ABU3QDG5_9SPHN</name>